<dbReference type="Pfam" id="PF00171">
    <property type="entry name" value="Aldedh"/>
    <property type="match status" value="1"/>
</dbReference>
<evidence type="ECO:0000313" key="2">
    <source>
        <dbReference type="EMBL" id="EFJ35999.1"/>
    </source>
</evidence>
<dbReference type="EMBL" id="GL377567">
    <property type="protein sequence ID" value="EFJ35999.1"/>
    <property type="molecule type" value="Genomic_DNA"/>
</dbReference>
<protein>
    <recommendedName>
        <fullName evidence="1">Aldehyde dehydrogenase domain-containing protein</fullName>
    </recommendedName>
</protein>
<name>D8QV69_SELML</name>
<dbReference type="Gramene" id="EFJ35999">
    <property type="protein sequence ID" value="EFJ35999"/>
    <property type="gene ID" value="SELMODRAFT_78853"/>
</dbReference>
<reference evidence="2 3" key="1">
    <citation type="journal article" date="2011" name="Science">
        <title>The Selaginella genome identifies genetic changes associated with the evolution of vascular plants.</title>
        <authorList>
            <person name="Banks J.A."/>
            <person name="Nishiyama T."/>
            <person name="Hasebe M."/>
            <person name="Bowman J.L."/>
            <person name="Gribskov M."/>
            <person name="dePamphilis C."/>
            <person name="Albert V.A."/>
            <person name="Aono N."/>
            <person name="Aoyama T."/>
            <person name="Ambrose B.A."/>
            <person name="Ashton N.W."/>
            <person name="Axtell M.J."/>
            <person name="Barker E."/>
            <person name="Barker M.S."/>
            <person name="Bennetzen J.L."/>
            <person name="Bonawitz N.D."/>
            <person name="Chapple C."/>
            <person name="Cheng C."/>
            <person name="Correa L.G."/>
            <person name="Dacre M."/>
            <person name="DeBarry J."/>
            <person name="Dreyer I."/>
            <person name="Elias M."/>
            <person name="Engstrom E.M."/>
            <person name="Estelle M."/>
            <person name="Feng L."/>
            <person name="Finet C."/>
            <person name="Floyd S.K."/>
            <person name="Frommer W.B."/>
            <person name="Fujita T."/>
            <person name="Gramzow L."/>
            <person name="Gutensohn M."/>
            <person name="Harholt J."/>
            <person name="Hattori M."/>
            <person name="Heyl A."/>
            <person name="Hirai T."/>
            <person name="Hiwatashi Y."/>
            <person name="Ishikawa M."/>
            <person name="Iwata M."/>
            <person name="Karol K.G."/>
            <person name="Koehler B."/>
            <person name="Kolukisaoglu U."/>
            <person name="Kubo M."/>
            <person name="Kurata T."/>
            <person name="Lalonde S."/>
            <person name="Li K."/>
            <person name="Li Y."/>
            <person name="Litt A."/>
            <person name="Lyons E."/>
            <person name="Manning G."/>
            <person name="Maruyama T."/>
            <person name="Michael T.P."/>
            <person name="Mikami K."/>
            <person name="Miyazaki S."/>
            <person name="Morinaga S."/>
            <person name="Murata T."/>
            <person name="Mueller-Roeber B."/>
            <person name="Nelson D.R."/>
            <person name="Obara M."/>
            <person name="Oguri Y."/>
            <person name="Olmstead R.G."/>
            <person name="Onodera N."/>
            <person name="Petersen B.L."/>
            <person name="Pils B."/>
            <person name="Prigge M."/>
            <person name="Rensing S.A."/>
            <person name="Riano-Pachon D.M."/>
            <person name="Roberts A.W."/>
            <person name="Sato Y."/>
            <person name="Scheller H.V."/>
            <person name="Schulz B."/>
            <person name="Schulz C."/>
            <person name="Shakirov E.V."/>
            <person name="Shibagaki N."/>
            <person name="Shinohara N."/>
            <person name="Shippen D.E."/>
            <person name="Soerensen I."/>
            <person name="Sotooka R."/>
            <person name="Sugimoto N."/>
            <person name="Sugita M."/>
            <person name="Sumikawa N."/>
            <person name="Tanurdzic M."/>
            <person name="Theissen G."/>
            <person name="Ulvskov P."/>
            <person name="Wakazuki S."/>
            <person name="Weng J.K."/>
            <person name="Willats W.W."/>
            <person name="Wipf D."/>
            <person name="Wolf P.G."/>
            <person name="Yang L."/>
            <person name="Zimmer A.D."/>
            <person name="Zhu Q."/>
            <person name="Mitros T."/>
            <person name="Hellsten U."/>
            <person name="Loque D."/>
            <person name="Otillar R."/>
            <person name="Salamov A."/>
            <person name="Schmutz J."/>
            <person name="Shapiro H."/>
            <person name="Lindquist E."/>
            <person name="Lucas S."/>
            <person name="Rokhsar D."/>
            <person name="Grigoriev I.V."/>
        </authorList>
    </citation>
    <scope>NUCLEOTIDE SEQUENCE [LARGE SCALE GENOMIC DNA]</scope>
</reference>
<gene>
    <name evidence="2" type="ORF">SELMODRAFT_78853</name>
</gene>
<sequence>VEIGKREGARLVTGGCRIGSRGFYIEPTIFADVEVTQFSLCKRDLFIYHSNRLMRG</sequence>
<dbReference type="Gene3D" id="3.40.309.10">
    <property type="entry name" value="Aldehyde Dehydrogenase, Chain A, domain 2"/>
    <property type="match status" value="1"/>
</dbReference>
<accession>D8QV69</accession>
<dbReference type="AlphaFoldDB" id="D8QV69"/>
<dbReference type="GO" id="GO:0016620">
    <property type="term" value="F:oxidoreductase activity, acting on the aldehyde or oxo group of donors, NAD or NADP as acceptor"/>
    <property type="evidence" value="ECO:0007669"/>
    <property type="project" value="InterPro"/>
</dbReference>
<dbReference type="InterPro" id="IPR016163">
    <property type="entry name" value="Ald_DH_C"/>
</dbReference>
<evidence type="ECO:0000259" key="1">
    <source>
        <dbReference type="Pfam" id="PF00171"/>
    </source>
</evidence>
<keyword evidence="3" id="KW-1185">Reference proteome</keyword>
<dbReference type="SUPFAM" id="SSF53720">
    <property type="entry name" value="ALDH-like"/>
    <property type="match status" value="1"/>
</dbReference>
<organism evidence="3">
    <name type="scientific">Selaginella moellendorffii</name>
    <name type="common">Spikemoss</name>
    <dbReference type="NCBI Taxonomy" id="88036"/>
    <lineage>
        <taxon>Eukaryota</taxon>
        <taxon>Viridiplantae</taxon>
        <taxon>Streptophyta</taxon>
        <taxon>Embryophyta</taxon>
        <taxon>Tracheophyta</taxon>
        <taxon>Lycopodiopsida</taxon>
        <taxon>Selaginellales</taxon>
        <taxon>Selaginellaceae</taxon>
        <taxon>Selaginella</taxon>
    </lineage>
</organism>
<dbReference type="HOGENOM" id="CLU_3020538_0_0_1"/>
<feature type="non-terminal residue" evidence="2">
    <location>
        <position position="1"/>
    </location>
</feature>
<dbReference type="KEGG" id="smo:SELMODRAFT_78853"/>
<dbReference type="STRING" id="88036.D8QV69"/>
<dbReference type="InterPro" id="IPR016161">
    <property type="entry name" value="Ald_DH/histidinol_DH"/>
</dbReference>
<dbReference type="InterPro" id="IPR015590">
    <property type="entry name" value="Aldehyde_DH_dom"/>
</dbReference>
<proteinExistence type="predicted"/>
<feature type="domain" description="Aldehyde dehydrogenase" evidence="1">
    <location>
        <begin position="1"/>
        <end position="36"/>
    </location>
</feature>
<dbReference type="InParanoid" id="D8QV69"/>
<evidence type="ECO:0000313" key="3">
    <source>
        <dbReference type="Proteomes" id="UP000001514"/>
    </source>
</evidence>
<dbReference type="Proteomes" id="UP000001514">
    <property type="component" value="Unassembled WGS sequence"/>
</dbReference>